<organism evidence="2 3">
    <name type="scientific">Sedimentibacter hydroxybenzoicus DSM 7310</name>
    <dbReference type="NCBI Taxonomy" id="1123245"/>
    <lineage>
        <taxon>Bacteria</taxon>
        <taxon>Bacillati</taxon>
        <taxon>Bacillota</taxon>
        <taxon>Tissierellia</taxon>
        <taxon>Sedimentibacter</taxon>
    </lineage>
</organism>
<dbReference type="PROSITE" id="PS51186">
    <property type="entry name" value="GNAT"/>
    <property type="match status" value="1"/>
</dbReference>
<dbReference type="InterPro" id="IPR000182">
    <property type="entry name" value="GNAT_dom"/>
</dbReference>
<evidence type="ECO:0000313" key="3">
    <source>
        <dbReference type="Proteomes" id="UP000611629"/>
    </source>
</evidence>
<feature type="domain" description="N-acetyltransferase" evidence="1">
    <location>
        <begin position="3"/>
        <end position="167"/>
    </location>
</feature>
<sequence>MKIEIRDRRREDVNEFCEFLYRLDNEAEYMLVEKGERNIDEEVISGNIGAVIDSGDACYIAKDDKNIVGYAIAVRENFIRTKHVATIVIGILEDYCSKGIGSMFFRNIINWAAENNVKRLELTVIKENVRAVNLYKKVGFSIEGIREKATFMNGRYYDELYMAKILE</sequence>
<gene>
    <name evidence="2" type="ORF">HZF24_02115</name>
</gene>
<evidence type="ECO:0000259" key="1">
    <source>
        <dbReference type="PROSITE" id="PS51186"/>
    </source>
</evidence>
<accession>A0A974BHI3</accession>
<dbReference type="SUPFAM" id="SSF55729">
    <property type="entry name" value="Acyl-CoA N-acyltransferases (Nat)"/>
    <property type="match status" value="1"/>
</dbReference>
<keyword evidence="3" id="KW-1185">Reference proteome</keyword>
<reference evidence="2" key="1">
    <citation type="submission" date="2020-07" db="EMBL/GenBank/DDBJ databases">
        <title>Genomic analysis of a strain of Sedimentibacter Hydroxybenzoicus DSM7310.</title>
        <authorList>
            <person name="Ma S."/>
        </authorList>
    </citation>
    <scope>NUCLEOTIDE SEQUENCE</scope>
    <source>
        <strain evidence="2">DSM 7310</strain>
    </source>
</reference>
<dbReference type="InterPro" id="IPR016181">
    <property type="entry name" value="Acyl_CoA_acyltransferase"/>
</dbReference>
<dbReference type="Gene3D" id="3.40.630.30">
    <property type="match status" value="1"/>
</dbReference>
<evidence type="ECO:0000313" key="2">
    <source>
        <dbReference type="EMBL" id="NYB72932.1"/>
    </source>
</evidence>
<dbReference type="CDD" id="cd04301">
    <property type="entry name" value="NAT_SF"/>
    <property type="match status" value="1"/>
</dbReference>
<dbReference type="EMBL" id="JACBNQ010000001">
    <property type="protein sequence ID" value="NYB72932.1"/>
    <property type="molecule type" value="Genomic_DNA"/>
</dbReference>
<dbReference type="RefSeq" id="WP_179236602.1">
    <property type="nucleotide sequence ID" value="NZ_JACBNQ010000001.1"/>
</dbReference>
<dbReference type="Proteomes" id="UP000611629">
    <property type="component" value="Unassembled WGS sequence"/>
</dbReference>
<name>A0A974BHI3_SEDHY</name>
<dbReference type="Pfam" id="PF00583">
    <property type="entry name" value="Acetyltransf_1"/>
    <property type="match status" value="1"/>
</dbReference>
<dbReference type="AlphaFoldDB" id="A0A974BHI3"/>
<comment type="caution">
    <text evidence="2">The sequence shown here is derived from an EMBL/GenBank/DDBJ whole genome shotgun (WGS) entry which is preliminary data.</text>
</comment>
<dbReference type="PANTHER" id="PTHR43415">
    <property type="entry name" value="SPERMIDINE N(1)-ACETYLTRANSFERASE"/>
    <property type="match status" value="1"/>
</dbReference>
<protein>
    <submittedName>
        <fullName evidence="2">GNAT family N-acetyltransferase</fullName>
    </submittedName>
</protein>
<dbReference type="PANTHER" id="PTHR43415:SF3">
    <property type="entry name" value="GNAT-FAMILY ACETYLTRANSFERASE"/>
    <property type="match status" value="1"/>
</dbReference>
<proteinExistence type="predicted"/>
<dbReference type="GO" id="GO:0016747">
    <property type="term" value="F:acyltransferase activity, transferring groups other than amino-acyl groups"/>
    <property type="evidence" value="ECO:0007669"/>
    <property type="project" value="InterPro"/>
</dbReference>